<evidence type="ECO:0000313" key="9">
    <source>
        <dbReference type="EMBL" id="KJF45346.1"/>
    </source>
</evidence>
<keyword evidence="5 7" id="KW-0472">Membrane</keyword>
<keyword evidence="3 7" id="KW-1134">Transmembrane beta strand</keyword>
<proteinExistence type="inferred from homology"/>
<evidence type="ECO:0000256" key="5">
    <source>
        <dbReference type="ARBA" id="ARBA00023136"/>
    </source>
</evidence>
<evidence type="ECO:0000256" key="1">
    <source>
        <dbReference type="ARBA" id="ARBA00004571"/>
    </source>
</evidence>
<dbReference type="InterPro" id="IPR037066">
    <property type="entry name" value="Plug_dom_sf"/>
</dbReference>
<reference evidence="9 10" key="1">
    <citation type="submission" date="2014-09" db="EMBL/GenBank/DDBJ databases">
        <title>Draft Genome Sequence of Draconibacterium sp. JN14CK-3.</title>
        <authorList>
            <person name="Dong C."/>
            <person name="Lai Q."/>
            <person name="Shao Z."/>
        </authorList>
    </citation>
    <scope>NUCLEOTIDE SEQUENCE [LARGE SCALE GENOMIC DNA]</scope>
    <source>
        <strain evidence="9 10">JN14CK-3</strain>
    </source>
</reference>
<dbReference type="Gene3D" id="2.40.170.20">
    <property type="entry name" value="TonB-dependent receptor, beta-barrel domain"/>
    <property type="match status" value="1"/>
</dbReference>
<dbReference type="SUPFAM" id="SSF49464">
    <property type="entry name" value="Carboxypeptidase regulatory domain-like"/>
    <property type="match status" value="1"/>
</dbReference>
<feature type="domain" description="TonB-dependent receptor plug" evidence="8">
    <location>
        <begin position="136"/>
        <end position="240"/>
    </location>
</feature>
<accession>A0A0D8JFL7</accession>
<dbReference type="Gene3D" id="2.170.130.10">
    <property type="entry name" value="TonB-dependent receptor, plug domain"/>
    <property type="match status" value="1"/>
</dbReference>
<dbReference type="OrthoDB" id="9768177at2"/>
<dbReference type="EMBL" id="JRHC01000001">
    <property type="protein sequence ID" value="KJF45346.1"/>
    <property type="molecule type" value="Genomic_DNA"/>
</dbReference>
<dbReference type="SUPFAM" id="SSF56935">
    <property type="entry name" value="Porins"/>
    <property type="match status" value="1"/>
</dbReference>
<gene>
    <name evidence="9" type="ORF">LH29_08210</name>
</gene>
<keyword evidence="6 7" id="KW-0998">Cell outer membrane</keyword>
<evidence type="ECO:0000256" key="3">
    <source>
        <dbReference type="ARBA" id="ARBA00022452"/>
    </source>
</evidence>
<comment type="subcellular location">
    <subcellularLocation>
        <location evidence="1 7">Cell outer membrane</location>
        <topology evidence="1 7">Multi-pass membrane protein</topology>
    </subcellularLocation>
</comment>
<dbReference type="InterPro" id="IPR036942">
    <property type="entry name" value="Beta-barrel_TonB_sf"/>
</dbReference>
<dbReference type="PROSITE" id="PS52016">
    <property type="entry name" value="TONB_DEPENDENT_REC_3"/>
    <property type="match status" value="1"/>
</dbReference>
<dbReference type="InterPro" id="IPR039426">
    <property type="entry name" value="TonB-dep_rcpt-like"/>
</dbReference>
<comment type="caution">
    <text evidence="9">The sequence shown here is derived from an EMBL/GenBank/DDBJ whole genome shotgun (WGS) entry which is preliminary data.</text>
</comment>
<dbReference type="GO" id="GO:0009279">
    <property type="term" value="C:cell outer membrane"/>
    <property type="evidence" value="ECO:0007669"/>
    <property type="project" value="UniProtKB-SubCell"/>
</dbReference>
<keyword evidence="4 7" id="KW-0812">Transmembrane</keyword>
<dbReference type="STRING" id="1544798.LH29_08210"/>
<dbReference type="Pfam" id="PF07715">
    <property type="entry name" value="Plug"/>
    <property type="match status" value="1"/>
</dbReference>
<keyword evidence="2 7" id="KW-0813">Transport</keyword>
<dbReference type="InterPro" id="IPR023996">
    <property type="entry name" value="TonB-dep_OMP_SusC/RagA"/>
</dbReference>
<keyword evidence="10" id="KW-1185">Reference proteome</keyword>
<dbReference type="InterPro" id="IPR008969">
    <property type="entry name" value="CarboxyPept-like_regulatory"/>
</dbReference>
<dbReference type="InterPro" id="IPR012910">
    <property type="entry name" value="Plug_dom"/>
</dbReference>
<evidence type="ECO:0000256" key="2">
    <source>
        <dbReference type="ARBA" id="ARBA00022448"/>
    </source>
</evidence>
<sequence length="1022" mass="113292">MKKNSKITYQLSMIMIFAILFTNPVFAQKGKGKRAKKAIIEVASVLTNEAGMPIKDALVVANEGANQIYTDEKGAFSLKVSEGSVLLIEAFGYETKMINVNTGEVVPSQISLAVAPVYMGQKDRVTLPMEVQEYRRNIVGAVTTIQGAQLESQLEPELSNTLQGQGMGLIARTNTGGMANNPASLFLRGLHRDGQNEAITVVDGIERPIDDLMAEEIETIELLKDATAKILYGPRAANGVIYVTTKKGTSHKKEINVSLDYGIGTPSRMPEFLDSYNYAVLYNEARKNDGLVPYYTDADIQGYQNSKGPNDLLYPNVDAYNYYLRDNVNYTKATTEFMGGNDASQYAVVLGYLGYSGLQDVGAQPAKNRFNIRGNLNVKITDAVSAFMGVAGRIDYWKTGGINHAETFSRLSTHRPNEYPVFIEHEDAPVSKKFPTLGGSFDRAGNIYGALAFGDTHENYLNGQVNFGMKFNLDELTKGLTAKTFITFDNYFTGTRVLNQEAPTYAQRWITGPSGQDSLIFVKTQTENRNTDYTLSTSSNIRNSGINGQFNYNRAFGGHSLNADLGLMYFNKQVPGYDQDITNSNSFLRANYSYSNKYIAELDLALMGSNRFVEGNRTQMAYAIGAAWIMSEETFMEQSDVVDFLKLKASWGVLGYDAATSHFLYENRWYNNGNVSFAERNTNGLTRTTLDLIGNPDLGWEKSRELNIGVEAILLQNKLSFTMNYFNELRYDIIQKVSAEHSAIFGGLFPYYNWGKVKNSGIEAEIQWTERKGDFEYSLGANMIYVKNELVKGNEVEYPDQYRSTIGLPTDAIMGYQSLGIYGKDVALAGAPQQTFGKYGIGSLAYADLNGDMVIDDRDRSQIGNNFPRTSLGVDVDLKYKGWGLYVLGTSELGVDAWMDNAYFRNAGNGKYSVLALDRYHPVNNPEGVSPALTTTQADNDFAGSDFWLVNSSFFRLKNIELSYTFTFKEPTAVAKNIKVYTRGNNLLVLSKMKDLDPEAMNSGVNNYPVMTTVAAGVSVSF</sequence>
<dbReference type="Proteomes" id="UP000032544">
    <property type="component" value="Unassembled WGS sequence"/>
</dbReference>
<evidence type="ECO:0000256" key="4">
    <source>
        <dbReference type="ARBA" id="ARBA00022692"/>
    </source>
</evidence>
<protein>
    <recommendedName>
        <fullName evidence="8">TonB-dependent receptor plug domain-containing protein</fullName>
    </recommendedName>
</protein>
<evidence type="ECO:0000259" key="8">
    <source>
        <dbReference type="Pfam" id="PF07715"/>
    </source>
</evidence>
<dbReference type="PATRIC" id="fig|1544798.3.peg.1646"/>
<organism evidence="9 10">
    <name type="scientific">Draconibacterium sediminis</name>
    <dbReference type="NCBI Taxonomy" id="1544798"/>
    <lineage>
        <taxon>Bacteria</taxon>
        <taxon>Pseudomonadati</taxon>
        <taxon>Bacteroidota</taxon>
        <taxon>Bacteroidia</taxon>
        <taxon>Marinilabiliales</taxon>
        <taxon>Prolixibacteraceae</taxon>
        <taxon>Draconibacterium</taxon>
    </lineage>
</organism>
<evidence type="ECO:0000256" key="6">
    <source>
        <dbReference type="ARBA" id="ARBA00023237"/>
    </source>
</evidence>
<dbReference type="RefSeq" id="WP_045028988.1">
    <property type="nucleotide sequence ID" value="NZ_JRHC01000001.1"/>
</dbReference>
<dbReference type="AlphaFoldDB" id="A0A0D8JFL7"/>
<comment type="similarity">
    <text evidence="7">Belongs to the TonB-dependent receptor family.</text>
</comment>
<evidence type="ECO:0000256" key="7">
    <source>
        <dbReference type="PROSITE-ProRule" id="PRU01360"/>
    </source>
</evidence>
<dbReference type="NCBIfam" id="TIGR04056">
    <property type="entry name" value="OMP_RagA_SusC"/>
    <property type="match status" value="1"/>
</dbReference>
<evidence type="ECO:0000313" key="10">
    <source>
        <dbReference type="Proteomes" id="UP000032544"/>
    </source>
</evidence>
<name>A0A0D8JFL7_9BACT</name>